<protein>
    <submittedName>
        <fullName evidence="1">Uncharacterized damage-inducible protein DinB (Forms a four-helix bundle)</fullName>
    </submittedName>
</protein>
<gene>
    <name evidence="1" type="ORF">SAMN05216174_10162</name>
</gene>
<evidence type="ECO:0000313" key="1">
    <source>
        <dbReference type="EMBL" id="SDC08839.1"/>
    </source>
</evidence>
<dbReference type="AlphaFoldDB" id="A0A1G6IQQ8"/>
<organism evidence="1 2">
    <name type="scientific">Actinokineospora iranica</name>
    <dbReference type="NCBI Taxonomy" id="1271860"/>
    <lineage>
        <taxon>Bacteria</taxon>
        <taxon>Bacillati</taxon>
        <taxon>Actinomycetota</taxon>
        <taxon>Actinomycetes</taxon>
        <taxon>Pseudonocardiales</taxon>
        <taxon>Pseudonocardiaceae</taxon>
        <taxon>Actinokineospora</taxon>
    </lineage>
</organism>
<dbReference type="RefSeq" id="WP_091446846.1">
    <property type="nucleotide sequence ID" value="NZ_FMZZ01000001.1"/>
</dbReference>
<dbReference type="Gene3D" id="1.20.120.450">
    <property type="entry name" value="dinb family like domain"/>
    <property type="match status" value="1"/>
</dbReference>
<reference evidence="2" key="1">
    <citation type="submission" date="2016-10" db="EMBL/GenBank/DDBJ databases">
        <authorList>
            <person name="Varghese N."/>
            <person name="Submissions S."/>
        </authorList>
    </citation>
    <scope>NUCLEOTIDE SEQUENCE [LARGE SCALE GENOMIC DNA]</scope>
    <source>
        <strain evidence="2">IBRC-M 10403</strain>
    </source>
</reference>
<evidence type="ECO:0000313" key="2">
    <source>
        <dbReference type="Proteomes" id="UP000199501"/>
    </source>
</evidence>
<dbReference type="InterPro" id="IPR007061">
    <property type="entry name" value="MST-like"/>
</dbReference>
<dbReference type="InterPro" id="IPR034660">
    <property type="entry name" value="DinB/YfiT-like"/>
</dbReference>
<sequence length="173" mass="18984">MSIIGSARTTDRAWPRTDAHDELRLQWEFLAFLRTTALAKAAGLSPAQATETPLPTSPLMSVTGILKHLTAVERHWLTRTAGGATLPALWDPHDADAEWRLTPADTPTAVAAAYRVEWDLAESAIAGLRPDDPARADDTHTLRWVLAHVTQETARHIGHLDILRELIDGHVGE</sequence>
<dbReference type="STRING" id="1271860.SAMN05216174_10162"/>
<accession>A0A1G6IQQ8</accession>
<dbReference type="EMBL" id="FMZZ01000001">
    <property type="protein sequence ID" value="SDC08839.1"/>
    <property type="molecule type" value="Genomic_DNA"/>
</dbReference>
<keyword evidence="2" id="KW-1185">Reference proteome</keyword>
<dbReference type="Proteomes" id="UP000199501">
    <property type="component" value="Unassembled WGS sequence"/>
</dbReference>
<dbReference type="Pfam" id="PF04978">
    <property type="entry name" value="MST"/>
    <property type="match status" value="1"/>
</dbReference>
<dbReference type="OrthoDB" id="4548523at2"/>
<dbReference type="SUPFAM" id="SSF109854">
    <property type="entry name" value="DinB/YfiT-like putative metalloenzymes"/>
    <property type="match status" value="1"/>
</dbReference>
<proteinExistence type="predicted"/>
<name>A0A1G6IQQ8_9PSEU</name>